<protein>
    <submittedName>
        <fullName evidence="1">Uncharacterized protein</fullName>
    </submittedName>
</protein>
<dbReference type="GeneID" id="20325225"/>
<sequence length="217" mass="24871">MAVLIFLHVVREDNVASGRTLVQNFSKHHSPLPNKTETTKFLYDKSGNLPSFLRNPNAALSQSLRTRALADDPETNAFNVCTQSDIVFTQSRIPPPAPCFRHRLFTKSPQEETSEYGVFRFQKNSPTHAQRWQKQDADHQKSIQTSLTDFLLSAVRPVVVPVLTAHHQKFNQGCRSDQKKRWYPLHLIRDFYLAADDERSNLSDAIRPKSWQEDAGQ</sequence>
<evidence type="ECO:0000313" key="2">
    <source>
        <dbReference type="Proteomes" id="UP000054324"/>
    </source>
</evidence>
<accession>A0A074Z019</accession>
<proteinExistence type="predicted"/>
<dbReference type="CTD" id="20325225"/>
<gene>
    <name evidence="1" type="ORF">T265_11057</name>
</gene>
<dbReference type="EMBL" id="KL597062">
    <property type="protein sequence ID" value="KER20386.1"/>
    <property type="molecule type" value="Genomic_DNA"/>
</dbReference>
<name>A0A074Z019_OPIVI</name>
<organism evidence="1 2">
    <name type="scientific">Opisthorchis viverrini</name>
    <name type="common">Southeast Asian liver fluke</name>
    <dbReference type="NCBI Taxonomy" id="6198"/>
    <lineage>
        <taxon>Eukaryota</taxon>
        <taxon>Metazoa</taxon>
        <taxon>Spiralia</taxon>
        <taxon>Lophotrochozoa</taxon>
        <taxon>Platyhelminthes</taxon>
        <taxon>Trematoda</taxon>
        <taxon>Digenea</taxon>
        <taxon>Opisthorchiida</taxon>
        <taxon>Opisthorchiata</taxon>
        <taxon>Opisthorchiidae</taxon>
        <taxon>Opisthorchis</taxon>
    </lineage>
</organism>
<dbReference type="Proteomes" id="UP000054324">
    <property type="component" value="Unassembled WGS sequence"/>
</dbReference>
<dbReference type="KEGG" id="ovi:T265_11057"/>
<keyword evidence="2" id="KW-1185">Reference proteome</keyword>
<dbReference type="RefSeq" id="XP_009175871.1">
    <property type="nucleotide sequence ID" value="XM_009177607.1"/>
</dbReference>
<evidence type="ECO:0000313" key="1">
    <source>
        <dbReference type="EMBL" id="KER20386.1"/>
    </source>
</evidence>
<dbReference type="AlphaFoldDB" id="A0A074Z019"/>
<reference evidence="1 2" key="1">
    <citation type="submission" date="2013-11" db="EMBL/GenBank/DDBJ databases">
        <title>Opisthorchis viverrini - life in the bile duct.</title>
        <authorList>
            <person name="Young N.D."/>
            <person name="Nagarajan N."/>
            <person name="Lin S.J."/>
            <person name="Korhonen P.K."/>
            <person name="Jex A.R."/>
            <person name="Hall R.S."/>
            <person name="Safavi-Hemami H."/>
            <person name="Kaewkong W."/>
            <person name="Bertrand D."/>
            <person name="Gao S."/>
            <person name="Seet Q."/>
            <person name="Wongkham S."/>
            <person name="Teh B.T."/>
            <person name="Wongkham C."/>
            <person name="Intapan P.M."/>
            <person name="Maleewong W."/>
            <person name="Yang X."/>
            <person name="Hu M."/>
            <person name="Wang Z."/>
            <person name="Hofmann A."/>
            <person name="Sternberg P.W."/>
            <person name="Tan P."/>
            <person name="Wang J."/>
            <person name="Gasser R.B."/>
        </authorList>
    </citation>
    <scope>NUCLEOTIDE SEQUENCE [LARGE SCALE GENOMIC DNA]</scope>
</reference>